<dbReference type="Gene3D" id="2.60.40.10">
    <property type="entry name" value="Immunoglobulins"/>
    <property type="match status" value="1"/>
</dbReference>
<dbReference type="InterPro" id="IPR013783">
    <property type="entry name" value="Ig-like_fold"/>
</dbReference>
<sequence length="994" mass="99992">MSSGTGVFSQTFTGTTTTAHSISSSTLTTGKLLDLQVSGTAAAASQTALNILTAGANGTVAITTYGAQISNTHTNATSGTNVALYLNASGATTANYGLIVNAGNVGIGTTTPESKLDVIGLITANPDSLTQTSGHSPLGLKAVTQSTGGSNTSTAIYGENRLTAATTRSATALMGYMKTTHSTGSITGNVMGLEGFVHVNGTGTVDDAIGVRGSVFIDAAGTIGEAIGLKATSLVVSAGTVTTNYGLYIDTQTAGSTNYSIYTAGTAQSYFGGNVGIGTTSPSQRLKVADATFANDTTTELVSFVGGSAQGADGTVGVGFSIHPSATVGSRFVQLQSGDTNNALPLALNPSGGNVGIGTTGPTQRLQVVAAGSTNDAYNPAVLIGLSGGSQGGTIGSRTISANNLQGLKIQSATAVTIHGDSDGDSPTVGAIDFQVGTVTTESTHMPAMRILGNGNVGIGDTTPASLFTVGNTDLFQVNSSGAIAAAVGITSSGNITFSGLTASRNVCTTTGGLLTVSCTSQYLIDSVSDETGTGFLVFATSPALTTPNIGAATGTSLAVSGDISGNTGTFSGCVTASNLNCSDLAENYPVSENVEAGDILATNMTETNTSGAGFSLKKAESSNAIVGIVSSSPAIVLEGDQIIMGGSAIRSGIYDAGTKAPIALAGRVPVKVSDENGPVHKGDYLTISKILPGYAMRATVSDNVIGSALGNFDIETGETGIPDTPVISLELDGRIIHMSKVIVFVNLSWRYRNDSFMAEGISPYDLNGAMTSITTSIQDLNLNLNAIAGITVPDAGSASESFLTSFFSNLFAKITIWLADAGNGIKDFFANRIHTKELCVSDTAGETCVNKFQLDTLIAMAGGIPSSSSSTDSTSSPQAGSEPSADTVPPVITLNGEAIINLNVGDVYTEAGAIVTDNVDDTTALIISGSIDTAIAGTYTITYNASDMAGNSAIEVARTVDVGVVLPPSESVPQPEADQPTAEEPTPTPAPVL</sequence>
<feature type="domain" description="Pesticidal crystal protein Cry22Aa Ig-like" evidence="2">
    <location>
        <begin position="893"/>
        <end position="963"/>
    </location>
</feature>
<reference evidence="3 4" key="1">
    <citation type="journal article" date="2016" name="Nat. Commun.">
        <title>Thousands of microbial genomes shed light on interconnected biogeochemical processes in an aquifer system.</title>
        <authorList>
            <person name="Anantharaman K."/>
            <person name="Brown C.T."/>
            <person name="Hug L.A."/>
            <person name="Sharon I."/>
            <person name="Castelle C.J."/>
            <person name="Probst A.J."/>
            <person name="Thomas B.C."/>
            <person name="Singh A."/>
            <person name="Wilkins M.J."/>
            <person name="Karaoz U."/>
            <person name="Brodie E.L."/>
            <person name="Williams K.H."/>
            <person name="Hubbard S.S."/>
            <person name="Banfield J.F."/>
        </authorList>
    </citation>
    <scope>NUCLEOTIDE SEQUENCE [LARGE SCALE GENOMIC DNA]</scope>
</reference>
<evidence type="ECO:0000259" key="2">
    <source>
        <dbReference type="Pfam" id="PF16403"/>
    </source>
</evidence>
<dbReference type="STRING" id="1801770.A3A01_00360"/>
<organism evidence="3 4">
    <name type="scientific">Candidatus Nomurabacteria bacterium RIFCSPLOWO2_01_FULL_39_17</name>
    <dbReference type="NCBI Taxonomy" id="1801770"/>
    <lineage>
        <taxon>Bacteria</taxon>
        <taxon>Candidatus Nomuraibacteriota</taxon>
    </lineage>
</organism>
<feature type="compositionally biased region" description="Low complexity" evidence="1">
    <location>
        <begin position="867"/>
        <end position="877"/>
    </location>
</feature>
<feature type="region of interest" description="Disordered" evidence="1">
    <location>
        <begin position="968"/>
        <end position="994"/>
    </location>
</feature>
<dbReference type="EMBL" id="MFUU01000003">
    <property type="protein sequence ID" value="OGI86373.1"/>
    <property type="molecule type" value="Genomic_DNA"/>
</dbReference>
<feature type="region of interest" description="Disordered" evidence="1">
    <location>
        <begin position="866"/>
        <end position="889"/>
    </location>
</feature>
<evidence type="ECO:0000313" key="3">
    <source>
        <dbReference type="EMBL" id="OGI86373.1"/>
    </source>
</evidence>
<dbReference type="Proteomes" id="UP000179352">
    <property type="component" value="Unassembled WGS sequence"/>
</dbReference>
<comment type="caution">
    <text evidence="3">The sequence shown here is derived from an EMBL/GenBank/DDBJ whole genome shotgun (WGS) entry which is preliminary data.</text>
</comment>
<protein>
    <recommendedName>
        <fullName evidence="2">Pesticidal crystal protein Cry22Aa Ig-like domain-containing protein</fullName>
    </recommendedName>
</protein>
<gene>
    <name evidence="3" type="ORF">A3A01_00360</name>
</gene>
<dbReference type="AlphaFoldDB" id="A0A1F6WWX6"/>
<dbReference type="InterPro" id="IPR032179">
    <property type="entry name" value="Cry22Aa_Ig-like"/>
</dbReference>
<dbReference type="Pfam" id="PF16403">
    <property type="entry name" value="Bact_surface_Ig-like"/>
    <property type="match status" value="1"/>
</dbReference>
<name>A0A1F6WWX6_9BACT</name>
<feature type="compositionally biased region" description="Low complexity" evidence="1">
    <location>
        <begin position="974"/>
        <end position="986"/>
    </location>
</feature>
<accession>A0A1F6WWX6</accession>
<evidence type="ECO:0000313" key="4">
    <source>
        <dbReference type="Proteomes" id="UP000179352"/>
    </source>
</evidence>
<proteinExistence type="predicted"/>
<evidence type="ECO:0000256" key="1">
    <source>
        <dbReference type="SAM" id="MobiDB-lite"/>
    </source>
</evidence>